<evidence type="ECO:0000313" key="10">
    <source>
        <dbReference type="Proteomes" id="UP000287156"/>
    </source>
</evidence>
<keyword evidence="7 8" id="KW-0472">Membrane</keyword>
<dbReference type="OrthoDB" id="2446105at2"/>
<evidence type="ECO:0000256" key="6">
    <source>
        <dbReference type="ARBA" id="ARBA00022989"/>
    </source>
</evidence>
<keyword evidence="10" id="KW-1185">Reference proteome</keyword>
<keyword evidence="5 8" id="KW-0812">Transmembrane</keyword>
<feature type="transmembrane region" description="Helical" evidence="8">
    <location>
        <begin position="85"/>
        <end position="109"/>
    </location>
</feature>
<sequence length="368" mass="41534">MEKRMISKKQITQFQLIFLLIHAQVGVGVISMPFDVFLIADGDSWISVFLTGIILQGMVFLIWALMARFPSTNLYGIIQALFGKILGKAIIILYCIYFISIGSLVLAKFGYIIKVWMLPLTPTWLTLLLMTFTAYYIVKDNLQLMVRFFVLSSVVIVVFIGLSAYALKDANITYILPVGEKGLVPILKGIKPSIYSFQGFELLLLVYPFVQGEKNGVLKAATIANVFVTLFYSFLVLTSLLFFSPKELKLVPEPVFYLIKSFSFKMVERPDLLFTSMWIVLVATTFVNLVYGISLGFSHVMNVKEIKYFSLIAASTCFLVAINFQGKYEIASFSKVNNYFVYPFGFGLPFLLLVISILFKKKGQVENA</sequence>
<comment type="similarity">
    <text evidence="2">Belongs to the amino acid-polyamine-organocation (APC) superfamily. Spore germination protein (SGP) (TC 2.A.3.9) family.</text>
</comment>
<dbReference type="GO" id="GO:0016020">
    <property type="term" value="C:membrane"/>
    <property type="evidence" value="ECO:0007669"/>
    <property type="project" value="UniProtKB-SubCell"/>
</dbReference>
<evidence type="ECO:0000313" key="9">
    <source>
        <dbReference type="EMBL" id="RST71250.1"/>
    </source>
</evidence>
<dbReference type="Proteomes" id="UP000287156">
    <property type="component" value="Unassembled WGS sequence"/>
</dbReference>
<protein>
    <submittedName>
        <fullName evidence="9">Uncharacterized protein</fullName>
    </submittedName>
</protein>
<evidence type="ECO:0000256" key="3">
    <source>
        <dbReference type="ARBA" id="ARBA00022448"/>
    </source>
</evidence>
<keyword evidence="4" id="KW-0309">Germination</keyword>
<feature type="transmembrane region" description="Helical" evidence="8">
    <location>
        <begin position="145"/>
        <end position="167"/>
    </location>
</feature>
<evidence type="ECO:0000256" key="2">
    <source>
        <dbReference type="ARBA" id="ARBA00007998"/>
    </source>
</evidence>
<feature type="transmembrane region" description="Helical" evidence="8">
    <location>
        <begin position="339"/>
        <end position="359"/>
    </location>
</feature>
<gene>
    <name evidence="9" type="ORF">D4T97_018980</name>
</gene>
<feature type="transmembrane region" description="Helical" evidence="8">
    <location>
        <begin position="45"/>
        <end position="65"/>
    </location>
</feature>
<evidence type="ECO:0000256" key="4">
    <source>
        <dbReference type="ARBA" id="ARBA00022544"/>
    </source>
</evidence>
<dbReference type="GO" id="GO:0009847">
    <property type="term" value="P:spore germination"/>
    <property type="evidence" value="ECO:0007669"/>
    <property type="project" value="InterPro"/>
</dbReference>
<dbReference type="AlphaFoldDB" id="A0A429XTS9"/>
<feature type="transmembrane region" description="Helical" evidence="8">
    <location>
        <begin position="306"/>
        <end position="324"/>
    </location>
</feature>
<name>A0A429XTS9_9BACI</name>
<dbReference type="InterPro" id="IPR004761">
    <property type="entry name" value="Spore_GerAB"/>
</dbReference>
<dbReference type="Gene3D" id="1.20.1740.10">
    <property type="entry name" value="Amino acid/polyamine transporter I"/>
    <property type="match status" value="1"/>
</dbReference>
<dbReference type="PANTHER" id="PTHR34975">
    <property type="entry name" value="SPORE GERMINATION PROTEIN A2"/>
    <property type="match status" value="1"/>
</dbReference>
<feature type="transmembrane region" description="Helical" evidence="8">
    <location>
        <begin position="222"/>
        <end position="243"/>
    </location>
</feature>
<dbReference type="Pfam" id="PF03845">
    <property type="entry name" value="Spore_permease"/>
    <property type="match status" value="1"/>
</dbReference>
<organism evidence="9 10">
    <name type="scientific">Siminovitchia acidinfaciens</name>
    <dbReference type="NCBI Taxonomy" id="2321395"/>
    <lineage>
        <taxon>Bacteria</taxon>
        <taxon>Bacillati</taxon>
        <taxon>Bacillota</taxon>
        <taxon>Bacilli</taxon>
        <taxon>Bacillales</taxon>
        <taxon>Bacillaceae</taxon>
        <taxon>Siminovitchia</taxon>
    </lineage>
</organism>
<evidence type="ECO:0000256" key="5">
    <source>
        <dbReference type="ARBA" id="ARBA00022692"/>
    </source>
</evidence>
<comment type="caution">
    <text evidence="9">The sequence shown here is derived from an EMBL/GenBank/DDBJ whole genome shotgun (WGS) entry which is preliminary data.</text>
</comment>
<dbReference type="EMBL" id="QYTV02000013">
    <property type="protein sequence ID" value="RST71250.1"/>
    <property type="molecule type" value="Genomic_DNA"/>
</dbReference>
<evidence type="ECO:0000256" key="1">
    <source>
        <dbReference type="ARBA" id="ARBA00004141"/>
    </source>
</evidence>
<dbReference type="PANTHER" id="PTHR34975:SF2">
    <property type="entry name" value="SPORE GERMINATION PROTEIN A2"/>
    <property type="match status" value="1"/>
</dbReference>
<keyword evidence="6 8" id="KW-1133">Transmembrane helix</keyword>
<accession>A0A429XTS9</accession>
<feature type="transmembrane region" description="Helical" evidence="8">
    <location>
        <begin position="115"/>
        <end position="138"/>
    </location>
</feature>
<evidence type="ECO:0000256" key="8">
    <source>
        <dbReference type="SAM" id="Phobius"/>
    </source>
</evidence>
<feature type="transmembrane region" description="Helical" evidence="8">
    <location>
        <begin position="193"/>
        <end position="210"/>
    </location>
</feature>
<feature type="transmembrane region" description="Helical" evidence="8">
    <location>
        <begin position="272"/>
        <end position="294"/>
    </location>
</feature>
<evidence type="ECO:0000256" key="7">
    <source>
        <dbReference type="ARBA" id="ARBA00023136"/>
    </source>
</evidence>
<feature type="transmembrane region" description="Helical" evidence="8">
    <location>
        <begin position="16"/>
        <end position="39"/>
    </location>
</feature>
<dbReference type="NCBIfam" id="TIGR00912">
    <property type="entry name" value="2A0309"/>
    <property type="match status" value="1"/>
</dbReference>
<keyword evidence="3" id="KW-0813">Transport</keyword>
<reference evidence="9" key="1">
    <citation type="submission" date="2018-12" db="EMBL/GenBank/DDBJ databases">
        <authorList>
            <person name="Sun L."/>
            <person name="Chen Z."/>
        </authorList>
    </citation>
    <scope>NUCLEOTIDE SEQUENCE [LARGE SCALE GENOMIC DNA]</scope>
    <source>
        <strain evidence="9">3-2-2</strain>
    </source>
</reference>
<proteinExistence type="inferred from homology"/>
<comment type="subcellular location">
    <subcellularLocation>
        <location evidence="1">Membrane</location>
        <topology evidence="1">Multi-pass membrane protein</topology>
    </subcellularLocation>
</comment>